<dbReference type="GeneID" id="41979798"/>
<dbReference type="CDD" id="cd00158">
    <property type="entry name" value="RHOD"/>
    <property type="match status" value="1"/>
</dbReference>
<dbReference type="SUPFAM" id="SSF52821">
    <property type="entry name" value="Rhodanese/Cell cycle control phosphatase"/>
    <property type="match status" value="1"/>
</dbReference>
<dbReference type="InterPro" id="IPR036052">
    <property type="entry name" value="TrpB-like_PALP_sf"/>
</dbReference>
<dbReference type="InterPro" id="IPR036873">
    <property type="entry name" value="Rhodanese-like_dom_sf"/>
</dbReference>
<evidence type="ECO:0000313" key="2">
    <source>
        <dbReference type="EMBL" id="TPX16992.1"/>
    </source>
</evidence>
<dbReference type="FunFam" id="3.40.50.1100:FF:000058">
    <property type="entry name" value="Cysteine synthase B, putative"/>
    <property type="match status" value="1"/>
</dbReference>
<dbReference type="Gene3D" id="3.40.50.1100">
    <property type="match status" value="2"/>
</dbReference>
<dbReference type="Gene3D" id="3.40.250.10">
    <property type="entry name" value="Rhodanese-like domain"/>
    <property type="match status" value="1"/>
</dbReference>
<dbReference type="Pfam" id="PF00291">
    <property type="entry name" value="PALP"/>
    <property type="match status" value="1"/>
</dbReference>
<dbReference type="RefSeq" id="XP_030998703.1">
    <property type="nucleotide sequence ID" value="XM_031135182.1"/>
</dbReference>
<organism evidence="2 3">
    <name type="scientific">Thyridium curvatum</name>
    <dbReference type="NCBI Taxonomy" id="1093900"/>
    <lineage>
        <taxon>Eukaryota</taxon>
        <taxon>Fungi</taxon>
        <taxon>Dikarya</taxon>
        <taxon>Ascomycota</taxon>
        <taxon>Pezizomycotina</taxon>
        <taxon>Sordariomycetes</taxon>
        <taxon>Sordariomycetidae</taxon>
        <taxon>Thyridiales</taxon>
        <taxon>Thyridiaceae</taxon>
        <taxon>Thyridium</taxon>
    </lineage>
</organism>
<reference evidence="2 3" key="1">
    <citation type="submission" date="2019-06" db="EMBL/GenBank/DDBJ databases">
        <title>Draft genome sequence of the filamentous fungus Phialemoniopsis curvata isolated from diesel fuel.</title>
        <authorList>
            <person name="Varaljay V.A."/>
            <person name="Lyon W.J."/>
            <person name="Crouch A.L."/>
            <person name="Drake C.E."/>
            <person name="Hollomon J.M."/>
            <person name="Nadeau L.J."/>
            <person name="Nunn H.S."/>
            <person name="Stevenson B.S."/>
            <person name="Bojanowski C.L."/>
            <person name="Crookes-Goodson W.J."/>
        </authorList>
    </citation>
    <scope>NUCLEOTIDE SEQUENCE [LARGE SCALE GENOMIC DNA]</scope>
    <source>
        <strain evidence="2 3">D216</strain>
    </source>
</reference>
<dbReference type="EMBL" id="SKBQ01000159">
    <property type="protein sequence ID" value="TPX16992.1"/>
    <property type="molecule type" value="Genomic_DNA"/>
</dbReference>
<dbReference type="Pfam" id="PF00581">
    <property type="entry name" value="Rhodanese"/>
    <property type="match status" value="1"/>
</dbReference>
<dbReference type="OrthoDB" id="10259545at2759"/>
<accession>A0A507B410</accession>
<dbReference type="Proteomes" id="UP000319257">
    <property type="component" value="Unassembled WGS sequence"/>
</dbReference>
<name>A0A507B410_9PEZI</name>
<dbReference type="InParanoid" id="A0A507B410"/>
<keyword evidence="3" id="KW-1185">Reference proteome</keyword>
<dbReference type="STRING" id="1093900.A0A507B410"/>
<dbReference type="PROSITE" id="PS50206">
    <property type="entry name" value="RHODANESE_3"/>
    <property type="match status" value="1"/>
</dbReference>
<evidence type="ECO:0000259" key="1">
    <source>
        <dbReference type="PROSITE" id="PS50206"/>
    </source>
</evidence>
<protein>
    <recommendedName>
        <fullName evidence="1">Rhodanese domain-containing protein</fullName>
    </recommendedName>
</protein>
<dbReference type="PANTHER" id="PTHR10314">
    <property type="entry name" value="CYSTATHIONINE BETA-SYNTHASE"/>
    <property type="match status" value="1"/>
</dbReference>
<dbReference type="AlphaFoldDB" id="A0A507B410"/>
<dbReference type="InterPro" id="IPR050214">
    <property type="entry name" value="Cys_Synth/Cystath_Beta-Synth"/>
</dbReference>
<dbReference type="InterPro" id="IPR001926">
    <property type="entry name" value="TrpB-like_PALP"/>
</dbReference>
<dbReference type="SMART" id="SM00450">
    <property type="entry name" value="RHOD"/>
    <property type="match status" value="1"/>
</dbReference>
<evidence type="ECO:0000313" key="3">
    <source>
        <dbReference type="Proteomes" id="UP000319257"/>
    </source>
</evidence>
<dbReference type="SUPFAM" id="SSF53686">
    <property type="entry name" value="Tryptophan synthase beta subunit-like PLP-dependent enzymes"/>
    <property type="match status" value="1"/>
</dbReference>
<gene>
    <name evidence="2" type="ORF">E0L32_012351</name>
</gene>
<proteinExistence type="predicted"/>
<comment type="caution">
    <text evidence="2">The sequence shown here is derived from an EMBL/GenBank/DDBJ whole genome shotgun (WGS) entry which is preliminary data.</text>
</comment>
<feature type="domain" description="Rhodanese" evidence="1">
    <location>
        <begin position="407"/>
        <end position="520"/>
    </location>
</feature>
<dbReference type="InterPro" id="IPR001763">
    <property type="entry name" value="Rhodanese-like_dom"/>
</dbReference>
<sequence>MKERNHLNVYKGPYSVKDYFNPDVAPLLPLVELPDSLNPYRQDGVRIYAKMMTMHPANNVKAMPALNLLEHGVVPDKTHTVVEYSSGSTVISMAMASRVLYGLSDVHAFLSNKTTAAKLRLMQFFGLNILTDVSLAASTLFGGPSQPEPNDERGGIRAAYRWAQKSESVVNPDQYGNDLNWQSHVRWTGPQILEQLPEINLICAGMGTSGTMSGLGTFFKEKKSSVYRLGVCTAAGDRVPGPRSLALLAPVTFPWRSAVDHIEEVESRPSFSLSLKLCRNGIISGPSSGFNLQGLFQFIEKRKQEGTLAKLTGEDGEMHCVTLCCDLPYQYIDEYFSKLGLETFPAIKNSELTVVDLYRYDSSWEKEPSAALADFYQLDMVLARDLLFFLSKRRVKERQGWEKIVSPVPDTVIVDLRQPEDYDQFSLPGSVSFPLVQAGGPSPFSNAKLLASLWREFGVSLGSESEEICSQIRGKRSLIICYDGDSARVATSVLRAKGYAADSMGGGIKALHRLDSQLEGDQHGYGG</sequence>